<evidence type="ECO:0000259" key="2">
    <source>
        <dbReference type="Pfam" id="PF01266"/>
    </source>
</evidence>
<name>A0A7W7CGZ1_9PSEU</name>
<dbReference type="Gene3D" id="3.50.50.60">
    <property type="entry name" value="FAD/NAD(P)-binding domain"/>
    <property type="match status" value="2"/>
</dbReference>
<evidence type="ECO:0000313" key="4">
    <source>
        <dbReference type="Proteomes" id="UP000533598"/>
    </source>
</evidence>
<dbReference type="PANTHER" id="PTHR13847">
    <property type="entry name" value="SARCOSINE DEHYDROGENASE-RELATED"/>
    <property type="match status" value="1"/>
</dbReference>
<dbReference type="GO" id="GO:0016491">
    <property type="term" value="F:oxidoreductase activity"/>
    <property type="evidence" value="ECO:0007669"/>
    <property type="project" value="UniProtKB-KW"/>
</dbReference>
<dbReference type="SUPFAM" id="SSF54373">
    <property type="entry name" value="FAD-linked reductases, C-terminal domain"/>
    <property type="match status" value="1"/>
</dbReference>
<sequence length="428" mass="43452">MSADVVVVGAGVIGAACAYALRRAGLRVLVLERGAPASGTTAAGEGNVLVSDKAPGPELALALESRRLWPGVLAELGAAELARRGAGAGNAGGGVDAAGSLRGPSRFPGASGPSLVGGVAAPGEVGSGARGDAALLAELAGVEWEAKGGLTVATRDPEPLFEFAAAQRAAGVDARVVEDPWELEPHLTRRVTGAVHYPEDAQVQPVLVATALLRGIPVRSGVTALGLVPGGVRTSEGVIRCDLVVNACGPWAGEFAAAVGAPIRVLPRRGMVLVTGPLPEVVRHKVYDGDYVGAVASGDAGLQTSAVVESTRGGTVLIGSSRERVGFDESLRVRVLRELAVKAMALFPVLGDVPVMRAYGGFRPYAPDHLPIIGADPRVPGLWHATGHEGAGIGLAPATGELLADLVSGRSPRVDPRPFRVDRAAVLG</sequence>
<feature type="domain" description="FAD dependent oxidoreductase" evidence="2">
    <location>
        <begin position="4"/>
        <end position="85"/>
    </location>
</feature>
<reference evidence="3 4" key="1">
    <citation type="submission" date="2020-08" db="EMBL/GenBank/DDBJ databases">
        <title>Sequencing the genomes of 1000 actinobacteria strains.</title>
        <authorList>
            <person name="Klenk H.-P."/>
        </authorList>
    </citation>
    <scope>NUCLEOTIDE SEQUENCE [LARGE SCALE GENOMIC DNA]</scope>
    <source>
        <strain evidence="3 4">DSM 44230</strain>
    </source>
</reference>
<evidence type="ECO:0000256" key="1">
    <source>
        <dbReference type="ARBA" id="ARBA00023002"/>
    </source>
</evidence>
<accession>A0A7W7CGZ1</accession>
<protein>
    <submittedName>
        <fullName evidence="3">Glycine/D-amino acid oxidase-like deaminating enzyme</fullName>
    </submittedName>
</protein>
<dbReference type="InterPro" id="IPR036188">
    <property type="entry name" value="FAD/NAD-bd_sf"/>
</dbReference>
<gene>
    <name evidence="3" type="ORF">HNR67_007144</name>
</gene>
<keyword evidence="4" id="KW-1185">Reference proteome</keyword>
<keyword evidence="1" id="KW-0560">Oxidoreductase</keyword>
<dbReference type="SUPFAM" id="SSF51905">
    <property type="entry name" value="FAD/NAD(P)-binding domain"/>
    <property type="match status" value="1"/>
</dbReference>
<feature type="domain" description="FAD dependent oxidoreductase" evidence="2">
    <location>
        <begin position="135"/>
        <end position="406"/>
    </location>
</feature>
<dbReference type="RefSeq" id="WP_185011509.1">
    <property type="nucleotide sequence ID" value="NZ_BAAAUI010000039.1"/>
</dbReference>
<comment type="caution">
    <text evidence="3">The sequence shown here is derived from an EMBL/GenBank/DDBJ whole genome shotgun (WGS) entry which is preliminary data.</text>
</comment>
<dbReference type="Gene3D" id="3.30.9.10">
    <property type="entry name" value="D-Amino Acid Oxidase, subunit A, domain 2"/>
    <property type="match status" value="1"/>
</dbReference>
<dbReference type="PANTHER" id="PTHR13847:SF287">
    <property type="entry name" value="FAD-DEPENDENT OXIDOREDUCTASE DOMAIN-CONTAINING PROTEIN 1"/>
    <property type="match status" value="1"/>
</dbReference>
<dbReference type="EMBL" id="JACHMH010000001">
    <property type="protein sequence ID" value="MBB4681026.1"/>
    <property type="molecule type" value="Genomic_DNA"/>
</dbReference>
<proteinExistence type="predicted"/>
<dbReference type="InterPro" id="IPR006076">
    <property type="entry name" value="FAD-dep_OxRdtase"/>
</dbReference>
<organism evidence="3 4">
    <name type="scientific">Crossiella cryophila</name>
    <dbReference type="NCBI Taxonomy" id="43355"/>
    <lineage>
        <taxon>Bacteria</taxon>
        <taxon>Bacillati</taxon>
        <taxon>Actinomycetota</taxon>
        <taxon>Actinomycetes</taxon>
        <taxon>Pseudonocardiales</taxon>
        <taxon>Pseudonocardiaceae</taxon>
        <taxon>Crossiella</taxon>
    </lineage>
</organism>
<dbReference type="Pfam" id="PF01266">
    <property type="entry name" value="DAO"/>
    <property type="match status" value="2"/>
</dbReference>
<evidence type="ECO:0000313" key="3">
    <source>
        <dbReference type="EMBL" id="MBB4681026.1"/>
    </source>
</evidence>
<dbReference type="AlphaFoldDB" id="A0A7W7CGZ1"/>
<dbReference type="Proteomes" id="UP000533598">
    <property type="component" value="Unassembled WGS sequence"/>
</dbReference>
<dbReference type="GO" id="GO:0005737">
    <property type="term" value="C:cytoplasm"/>
    <property type="evidence" value="ECO:0007669"/>
    <property type="project" value="TreeGrafter"/>
</dbReference>